<proteinExistence type="predicted"/>
<name>A0AAV3NYQ8_LITER</name>
<dbReference type="InterPro" id="IPR044837">
    <property type="entry name" value="REM16-like"/>
</dbReference>
<reference evidence="7 8" key="1">
    <citation type="submission" date="2024-01" db="EMBL/GenBank/DDBJ databases">
        <title>The complete chloroplast genome sequence of Lithospermum erythrorhizon: insights into the phylogenetic relationship among Boraginaceae species and the maternal lineages of purple gromwells.</title>
        <authorList>
            <person name="Okada T."/>
            <person name="Watanabe K."/>
        </authorList>
    </citation>
    <scope>NUCLEOTIDE SEQUENCE [LARGE SCALE GENOMIC DNA]</scope>
</reference>
<accession>A0AAV3NYQ8</accession>
<dbReference type="Gene3D" id="2.40.330.10">
    <property type="entry name" value="DNA-binding pseudobarrel domain"/>
    <property type="match status" value="3"/>
</dbReference>
<sequence>MSESKKPYFLVGFDPSQSSTKLNIPWRFLPYLEGRTSGTALLDGPSDNTWHASLVQIDEGLFFDDGWETFVIDNFLEQGDSLVFRYDGELNFTVQVFDKSSCEKEDAFNAICSQVPTSSVYTRKRKRSNTTLCSDAAVAVPTKMRSSQLDVDCITKNQGNGTYPANTEVSLQQEMTCLDERNQTLGYINKMFNVGNASKDSDTVAFPLKAILDGESSEIEASTMNEFRTDFRMMSAAEAERIVSAFTSPFPNFTKVMKRFNISGSYTLNIPYQFATAHLPNCKIKITLSNLKGKSWTINSIPTTRVQTSHTFCGGWLAFVRDNNINEGDICIFELVRKFELQVRILRVGNFELENPSNGVIQKETFDCGTPTLHKRSGRKTKKLKGYSHGVYSKPVKDCSGELDANSVQRHGSQAKGCMSLKSAPEEKLAAESFVSSYPHFVKVMKKFNISGSYTLKIPYQFSMEHLPCCKTEIILRNLKGQCWTVNSIPTIKVQTLHTFCGGWMAFVRDNLIQLGDICIFELVGRCEMRVHVCSIGSKGLEYLSGRACSDESPLGFMSSSSTLP</sequence>
<dbReference type="PANTHER" id="PTHR31391">
    <property type="entry name" value="B3 DOMAIN-CONTAINING PROTEIN OS11G0197600-RELATED"/>
    <property type="match status" value="1"/>
</dbReference>
<feature type="domain" description="TF-B3" evidence="6">
    <location>
        <begin position="7"/>
        <end position="100"/>
    </location>
</feature>
<keyword evidence="3" id="KW-0238">DNA-binding</keyword>
<dbReference type="GO" id="GO:0003677">
    <property type="term" value="F:DNA binding"/>
    <property type="evidence" value="ECO:0007669"/>
    <property type="project" value="UniProtKB-KW"/>
</dbReference>
<evidence type="ECO:0000256" key="1">
    <source>
        <dbReference type="ARBA" id="ARBA00004123"/>
    </source>
</evidence>
<evidence type="ECO:0000313" key="8">
    <source>
        <dbReference type="Proteomes" id="UP001454036"/>
    </source>
</evidence>
<dbReference type="InterPro" id="IPR003340">
    <property type="entry name" value="B3_DNA-bd"/>
</dbReference>
<dbReference type="InterPro" id="IPR015300">
    <property type="entry name" value="DNA-bd_pseudobarrel_sf"/>
</dbReference>
<dbReference type="SMART" id="SM01019">
    <property type="entry name" value="B3"/>
    <property type="match status" value="3"/>
</dbReference>
<protein>
    <recommendedName>
        <fullName evidence="6">TF-B3 domain-containing protein</fullName>
    </recommendedName>
</protein>
<dbReference type="PROSITE" id="PS50863">
    <property type="entry name" value="B3"/>
    <property type="match status" value="3"/>
</dbReference>
<keyword evidence="5" id="KW-0539">Nucleus</keyword>
<evidence type="ECO:0000259" key="6">
    <source>
        <dbReference type="PROSITE" id="PS50863"/>
    </source>
</evidence>
<dbReference type="PANTHER" id="PTHR31391:SF106">
    <property type="entry name" value="B3 DOMAIN-CONTAINING PROTEIN OS01G0723500"/>
    <property type="match status" value="1"/>
</dbReference>
<gene>
    <name evidence="7" type="ORF">LIER_03693</name>
</gene>
<dbReference type="EMBL" id="BAABME010000452">
    <property type="protein sequence ID" value="GAA0142893.1"/>
    <property type="molecule type" value="Genomic_DNA"/>
</dbReference>
<feature type="domain" description="TF-B3" evidence="6">
    <location>
        <begin position="253"/>
        <end position="349"/>
    </location>
</feature>
<evidence type="ECO:0000256" key="5">
    <source>
        <dbReference type="ARBA" id="ARBA00023242"/>
    </source>
</evidence>
<evidence type="ECO:0000256" key="3">
    <source>
        <dbReference type="ARBA" id="ARBA00023125"/>
    </source>
</evidence>
<dbReference type="Pfam" id="PF02362">
    <property type="entry name" value="B3"/>
    <property type="match status" value="3"/>
</dbReference>
<evidence type="ECO:0000256" key="2">
    <source>
        <dbReference type="ARBA" id="ARBA00023015"/>
    </source>
</evidence>
<evidence type="ECO:0000313" key="7">
    <source>
        <dbReference type="EMBL" id="GAA0142893.1"/>
    </source>
</evidence>
<keyword evidence="4" id="KW-0804">Transcription</keyword>
<dbReference type="CDD" id="cd10017">
    <property type="entry name" value="B3_DNA"/>
    <property type="match status" value="3"/>
</dbReference>
<dbReference type="Proteomes" id="UP001454036">
    <property type="component" value="Unassembled WGS sequence"/>
</dbReference>
<dbReference type="AlphaFoldDB" id="A0AAV3NYQ8"/>
<comment type="subcellular location">
    <subcellularLocation>
        <location evidence="1">Nucleus</location>
    </subcellularLocation>
</comment>
<keyword evidence="2" id="KW-0805">Transcription regulation</keyword>
<organism evidence="7 8">
    <name type="scientific">Lithospermum erythrorhizon</name>
    <name type="common">Purple gromwell</name>
    <name type="synonym">Lithospermum officinale var. erythrorhizon</name>
    <dbReference type="NCBI Taxonomy" id="34254"/>
    <lineage>
        <taxon>Eukaryota</taxon>
        <taxon>Viridiplantae</taxon>
        <taxon>Streptophyta</taxon>
        <taxon>Embryophyta</taxon>
        <taxon>Tracheophyta</taxon>
        <taxon>Spermatophyta</taxon>
        <taxon>Magnoliopsida</taxon>
        <taxon>eudicotyledons</taxon>
        <taxon>Gunneridae</taxon>
        <taxon>Pentapetalae</taxon>
        <taxon>asterids</taxon>
        <taxon>lamiids</taxon>
        <taxon>Boraginales</taxon>
        <taxon>Boraginaceae</taxon>
        <taxon>Boraginoideae</taxon>
        <taxon>Lithospermeae</taxon>
        <taxon>Lithospermum</taxon>
    </lineage>
</organism>
<dbReference type="SUPFAM" id="SSF101936">
    <property type="entry name" value="DNA-binding pseudobarrel domain"/>
    <property type="match status" value="3"/>
</dbReference>
<comment type="caution">
    <text evidence="7">The sequence shown here is derived from an EMBL/GenBank/DDBJ whole genome shotgun (WGS) entry which is preliminary data.</text>
</comment>
<keyword evidence="8" id="KW-1185">Reference proteome</keyword>
<feature type="domain" description="TF-B3" evidence="6">
    <location>
        <begin position="441"/>
        <end position="537"/>
    </location>
</feature>
<evidence type="ECO:0000256" key="4">
    <source>
        <dbReference type="ARBA" id="ARBA00023163"/>
    </source>
</evidence>
<dbReference type="GO" id="GO:0005634">
    <property type="term" value="C:nucleus"/>
    <property type="evidence" value="ECO:0007669"/>
    <property type="project" value="UniProtKB-SubCell"/>
</dbReference>